<evidence type="ECO:0000313" key="3">
    <source>
        <dbReference type="EMBL" id="SIQ48057.1"/>
    </source>
</evidence>
<feature type="compositionally biased region" description="Basic and acidic residues" evidence="2">
    <location>
        <begin position="453"/>
        <end position="463"/>
    </location>
</feature>
<keyword evidence="1" id="KW-0175">Coiled coil</keyword>
<feature type="compositionally biased region" description="Gly residues" evidence="2">
    <location>
        <begin position="308"/>
        <end position="338"/>
    </location>
</feature>
<feature type="coiled-coil region" evidence="1">
    <location>
        <begin position="207"/>
        <end position="234"/>
    </location>
</feature>
<dbReference type="STRING" id="58117.SAMN05421833_102214"/>
<sequence>MAERKMPIRAAFDASDPGVVMLDTLRTALGKTDPELIRAASGEFKGVHDKLKSVVDTLDRHLDALDKHWTTGDDAKQVKAQLHRLRTSTVAVMNAIVETSLPGGRSGPPSTPRGVVPALDVYASSLNQFRGENVPKPTESDIDWYDAALEAGAVGAAGGAIAGSPFAGVGAIPGAVIGGVGGLIVGGIVGGIGSIFGDGPFLNLFGESKEEKDMKAAEEHLKKLTQATQAANDMFPASLDTDVPKFDMTPPTFTPITAPGGPLPNANISTGVDGPGNLGSLGDLGTGLPGDGLGFDPAAYGGYPPYGPGDGSGSAPGGGQYGDGLDGGGSNGTGLDGLDGSGLNGTGLNGTGLNGAGLDGSGLNGDGTGNGPNGVGQGTSLAAHTPRFDAPPGGSGGGPGTGYGTGFGANGYGGAGAGAGGGTGAGGVTGVNAAGLRPSAGGSMLPVAPHGAGRGEEREERERTTWLLEDEDFFMSDQQTTSPRIDKA</sequence>
<dbReference type="RefSeq" id="WP_076432733.1">
    <property type="nucleotide sequence ID" value="NZ_FTNI01000002.1"/>
</dbReference>
<dbReference type="Proteomes" id="UP000186096">
    <property type="component" value="Unassembled WGS sequence"/>
</dbReference>
<keyword evidence="4" id="KW-1185">Reference proteome</keyword>
<accession>A0A1N6T498</accession>
<feature type="region of interest" description="Disordered" evidence="2">
    <location>
        <begin position="431"/>
        <end position="463"/>
    </location>
</feature>
<reference evidence="4" key="1">
    <citation type="submission" date="2017-01" db="EMBL/GenBank/DDBJ databases">
        <authorList>
            <person name="Varghese N."/>
            <person name="Submissions S."/>
        </authorList>
    </citation>
    <scope>NUCLEOTIDE SEQUENCE [LARGE SCALE GENOMIC DNA]</scope>
    <source>
        <strain evidence="4">ATCC 12950</strain>
    </source>
</reference>
<feature type="region of interest" description="Disordered" evidence="2">
    <location>
        <begin position="299"/>
        <end position="338"/>
    </location>
</feature>
<evidence type="ECO:0000313" key="4">
    <source>
        <dbReference type="Proteomes" id="UP000186096"/>
    </source>
</evidence>
<dbReference type="Gene3D" id="1.10.287.1060">
    <property type="entry name" value="ESAT-6-like"/>
    <property type="match status" value="1"/>
</dbReference>
<dbReference type="EMBL" id="FTNI01000002">
    <property type="protein sequence ID" value="SIQ48057.1"/>
    <property type="molecule type" value="Genomic_DNA"/>
</dbReference>
<dbReference type="AlphaFoldDB" id="A0A1N6T498"/>
<evidence type="ECO:0000256" key="1">
    <source>
        <dbReference type="SAM" id="Coils"/>
    </source>
</evidence>
<gene>
    <name evidence="3" type="ORF">SAMN05421833_102214</name>
</gene>
<name>A0A1N6T498_9ACTN</name>
<feature type="region of interest" description="Disordered" evidence="2">
    <location>
        <begin position="469"/>
        <end position="488"/>
    </location>
</feature>
<dbReference type="OrthoDB" id="3533669at2"/>
<feature type="region of interest" description="Disordered" evidence="2">
    <location>
        <begin position="359"/>
        <end position="401"/>
    </location>
</feature>
<proteinExistence type="predicted"/>
<feature type="compositionally biased region" description="Polar residues" evidence="2">
    <location>
        <begin position="476"/>
        <end position="488"/>
    </location>
</feature>
<evidence type="ECO:0000256" key="2">
    <source>
        <dbReference type="SAM" id="MobiDB-lite"/>
    </source>
</evidence>
<feature type="compositionally biased region" description="Gly residues" evidence="2">
    <location>
        <begin position="359"/>
        <end position="377"/>
    </location>
</feature>
<organism evidence="3 4">
    <name type="scientific">Microbispora rosea</name>
    <dbReference type="NCBI Taxonomy" id="58117"/>
    <lineage>
        <taxon>Bacteria</taxon>
        <taxon>Bacillati</taxon>
        <taxon>Actinomycetota</taxon>
        <taxon>Actinomycetes</taxon>
        <taxon>Streptosporangiales</taxon>
        <taxon>Streptosporangiaceae</taxon>
        <taxon>Microbispora</taxon>
    </lineage>
</organism>
<protein>
    <submittedName>
        <fullName evidence="3">Uncharacterized protein</fullName>
    </submittedName>
</protein>